<dbReference type="Pfam" id="PF00076">
    <property type="entry name" value="RRM_1"/>
    <property type="match status" value="1"/>
</dbReference>
<dbReference type="SUPFAM" id="SSF54928">
    <property type="entry name" value="RNA-binding domain, RBD"/>
    <property type="match status" value="1"/>
</dbReference>
<sequence length="252" mass="29402">MDQALDEIIAQPSRRVSDSHDMMVTTYTERRHETWTQYQLESETDRHKHNDNLLRSRRSDRGDRRGRDYDDRRSARGRGDRERGRFVDKRYRDALPNTVLLIRNLHYELTENDLYDLFNKVGRVDDVEIHYDRSGRSLGDANVVFSRPEDAQDAIDKFDGKRAAGLKIEVKIDHRRDPALDLSERFGPRDRSLSPGRDRPYGGYREDRPPRRGRGGRGGRGRREGGSSTGRIPKEKKTVEELDAELDSYMQD</sequence>
<feature type="region of interest" description="Disordered" evidence="3">
    <location>
        <begin position="39"/>
        <end position="82"/>
    </location>
</feature>
<dbReference type="GO" id="GO:0003729">
    <property type="term" value="F:mRNA binding"/>
    <property type="evidence" value="ECO:0007669"/>
    <property type="project" value="TreeGrafter"/>
</dbReference>
<dbReference type="CDD" id="cd12418">
    <property type="entry name" value="RRM_Aly_REF_like"/>
    <property type="match status" value="1"/>
</dbReference>
<evidence type="ECO:0000256" key="3">
    <source>
        <dbReference type="SAM" id="MobiDB-lite"/>
    </source>
</evidence>
<feature type="compositionally biased region" description="Basic and acidic residues" evidence="3">
    <location>
        <begin position="181"/>
        <end position="210"/>
    </location>
</feature>
<gene>
    <name evidence="5" type="ORF">YALI1_F11277g</name>
</gene>
<dbReference type="EMBL" id="CP017558">
    <property type="protein sequence ID" value="AOW06829.1"/>
    <property type="molecule type" value="Genomic_DNA"/>
</dbReference>
<evidence type="ECO:0000313" key="5">
    <source>
        <dbReference type="EMBL" id="AOW06829.1"/>
    </source>
</evidence>
<dbReference type="InterPro" id="IPR051229">
    <property type="entry name" value="ALYREF_mRNA_export"/>
</dbReference>
<dbReference type="PANTHER" id="PTHR19965:SF82">
    <property type="entry name" value="THO COMPLEX SUBUNIT 4"/>
    <property type="match status" value="1"/>
</dbReference>
<dbReference type="GO" id="GO:0005634">
    <property type="term" value="C:nucleus"/>
    <property type="evidence" value="ECO:0007669"/>
    <property type="project" value="TreeGrafter"/>
</dbReference>
<evidence type="ECO:0000256" key="2">
    <source>
        <dbReference type="PROSITE-ProRule" id="PRU00176"/>
    </source>
</evidence>
<dbReference type="Gene3D" id="3.30.70.330">
    <property type="match status" value="1"/>
</dbReference>
<dbReference type="InterPro" id="IPR025715">
    <property type="entry name" value="FoP_C"/>
</dbReference>
<dbReference type="RefSeq" id="XP_068139394.1">
    <property type="nucleotide sequence ID" value="XM_068283293.1"/>
</dbReference>
<dbReference type="InterPro" id="IPR000504">
    <property type="entry name" value="RRM_dom"/>
</dbReference>
<feature type="compositionally biased region" description="Basic residues" evidence="3">
    <location>
        <begin position="211"/>
        <end position="220"/>
    </location>
</feature>
<reference evidence="5 6" key="1">
    <citation type="journal article" date="2016" name="PLoS ONE">
        <title>Sequence Assembly of Yarrowia lipolytica Strain W29/CLIB89 Shows Transposable Element Diversity.</title>
        <authorList>
            <person name="Magnan C."/>
            <person name="Yu J."/>
            <person name="Chang I."/>
            <person name="Jahn E."/>
            <person name="Kanomata Y."/>
            <person name="Wu J."/>
            <person name="Zeller M."/>
            <person name="Oakes M."/>
            <person name="Baldi P."/>
            <person name="Sandmeyer S."/>
        </authorList>
    </citation>
    <scope>NUCLEOTIDE SEQUENCE [LARGE SCALE GENOMIC DNA]</scope>
    <source>
        <strain evidence="6">CLIB89(W29)</strain>
    </source>
</reference>
<dbReference type="Proteomes" id="UP000182444">
    <property type="component" value="Chromosome 1F"/>
</dbReference>
<dbReference type="VEuPathDB" id="FungiDB:YALI1_F11277g"/>
<feature type="region of interest" description="Disordered" evidence="3">
    <location>
        <begin position="181"/>
        <end position="252"/>
    </location>
</feature>
<dbReference type="PROSITE" id="PS50102">
    <property type="entry name" value="RRM"/>
    <property type="match status" value="1"/>
</dbReference>
<evidence type="ECO:0000256" key="1">
    <source>
        <dbReference type="ARBA" id="ARBA00022884"/>
    </source>
</evidence>
<dbReference type="VEuPathDB" id="FungiDB:YALI0_F07909g"/>
<accession>A0A1D8NMG5</accession>
<keyword evidence="1 2" id="KW-0694">RNA-binding</keyword>
<dbReference type="GeneID" id="2908376"/>
<dbReference type="Pfam" id="PF13865">
    <property type="entry name" value="FoP_duplication"/>
    <property type="match status" value="1"/>
</dbReference>
<dbReference type="SMART" id="SM00360">
    <property type="entry name" value="RRM"/>
    <property type="match status" value="1"/>
</dbReference>
<evidence type="ECO:0000313" key="6">
    <source>
        <dbReference type="Proteomes" id="UP000182444"/>
    </source>
</evidence>
<name>A0A1D8NMG5_YARLL</name>
<organism evidence="5 6">
    <name type="scientific">Yarrowia lipolytica</name>
    <name type="common">Candida lipolytica</name>
    <dbReference type="NCBI Taxonomy" id="4952"/>
    <lineage>
        <taxon>Eukaryota</taxon>
        <taxon>Fungi</taxon>
        <taxon>Dikarya</taxon>
        <taxon>Ascomycota</taxon>
        <taxon>Saccharomycotina</taxon>
        <taxon>Dipodascomycetes</taxon>
        <taxon>Dipodascales</taxon>
        <taxon>Dipodascales incertae sedis</taxon>
        <taxon>Yarrowia</taxon>
    </lineage>
</organism>
<feature type="domain" description="RRM" evidence="4">
    <location>
        <begin position="98"/>
        <end position="175"/>
    </location>
</feature>
<protein>
    <recommendedName>
        <fullName evidence="4">RRM domain-containing protein</fullName>
    </recommendedName>
</protein>
<dbReference type="InterPro" id="IPR035979">
    <property type="entry name" value="RBD_domain_sf"/>
</dbReference>
<dbReference type="InterPro" id="IPR012677">
    <property type="entry name" value="Nucleotide-bd_a/b_plait_sf"/>
</dbReference>
<proteinExistence type="predicted"/>
<feature type="compositionally biased region" description="Basic and acidic residues" evidence="3">
    <location>
        <begin position="43"/>
        <end position="82"/>
    </location>
</feature>
<dbReference type="SMART" id="SM01218">
    <property type="entry name" value="FoP_duplication"/>
    <property type="match status" value="1"/>
</dbReference>
<dbReference type="AlphaFoldDB" id="A0A1D8NMG5"/>
<dbReference type="PANTHER" id="PTHR19965">
    <property type="entry name" value="RNA AND EXPORT FACTOR BINDING PROTEIN"/>
    <property type="match status" value="1"/>
</dbReference>
<evidence type="ECO:0000259" key="4">
    <source>
        <dbReference type="PROSITE" id="PS50102"/>
    </source>
</evidence>